<dbReference type="NCBIfam" id="TIGR02436">
    <property type="entry name" value="four helix bundle protein"/>
    <property type="match status" value="1"/>
</dbReference>
<accession>A0A1M6YII2</accession>
<name>A0A1M6YII2_XYLRU</name>
<dbReference type="EMBL" id="FRBD01000028">
    <property type="protein sequence ID" value="SHL18018.1"/>
    <property type="molecule type" value="Genomic_DNA"/>
</dbReference>
<evidence type="ECO:0000313" key="3">
    <source>
        <dbReference type="Proteomes" id="UP000184130"/>
    </source>
</evidence>
<dbReference type="InterPro" id="IPR026354">
    <property type="entry name" value="4helix_suffix_dom"/>
</dbReference>
<dbReference type="Proteomes" id="UP000184130">
    <property type="component" value="Unassembled WGS sequence"/>
</dbReference>
<sequence>MNVLRRQPNWESLYFYQKSQVLYQLTFIFAKRYLKHGDRTIDQMVQAARSGKQNIVEGSADGVTSMEMEIKLMNVARSSIKELKEDYEDYLVSRQLKLWQKNHPRYARMIDFCKNHNKLEDYQPYFDKWNDEEMANIALSLCHFVDKMMTSYQQNLQKTFVEEGGIKERMTAARLGYRTNQKEEINRLQQENERLQKELEQLKNKKNN</sequence>
<evidence type="ECO:0000256" key="1">
    <source>
        <dbReference type="SAM" id="Coils"/>
    </source>
</evidence>
<evidence type="ECO:0000313" key="2">
    <source>
        <dbReference type="EMBL" id="SHL18018.1"/>
    </source>
</evidence>
<dbReference type="Gene3D" id="1.20.1440.60">
    <property type="entry name" value="23S rRNA-intervening sequence"/>
    <property type="match status" value="1"/>
</dbReference>
<dbReference type="AlphaFoldDB" id="A0A1M6YII2"/>
<dbReference type="RefSeq" id="WP_254795189.1">
    <property type="nucleotide sequence ID" value="NZ_FRBD01000028.1"/>
</dbReference>
<dbReference type="NCBIfam" id="TIGR04258">
    <property type="entry name" value="4helix_suffix"/>
    <property type="match status" value="1"/>
</dbReference>
<dbReference type="InterPro" id="IPR036583">
    <property type="entry name" value="23S_rRNA_IVS_sf"/>
</dbReference>
<organism evidence="2 3">
    <name type="scientific">Xylanibacter ruminicola</name>
    <name type="common">Prevotella ruminicola</name>
    <dbReference type="NCBI Taxonomy" id="839"/>
    <lineage>
        <taxon>Bacteria</taxon>
        <taxon>Pseudomonadati</taxon>
        <taxon>Bacteroidota</taxon>
        <taxon>Bacteroidia</taxon>
        <taxon>Bacteroidales</taxon>
        <taxon>Prevotellaceae</taxon>
        <taxon>Xylanibacter</taxon>
    </lineage>
</organism>
<proteinExistence type="predicted"/>
<dbReference type="SUPFAM" id="SSF158446">
    <property type="entry name" value="IVS-encoded protein-like"/>
    <property type="match status" value="1"/>
</dbReference>
<gene>
    <name evidence="2" type="ORF">SAMN05216463_12816</name>
</gene>
<protein>
    <submittedName>
        <fullName evidence="2">Four helix bundle suffix domain-containing protein</fullName>
    </submittedName>
</protein>
<reference evidence="2 3" key="1">
    <citation type="submission" date="2016-11" db="EMBL/GenBank/DDBJ databases">
        <authorList>
            <person name="Jaros S."/>
            <person name="Januszkiewicz K."/>
            <person name="Wedrychowicz H."/>
        </authorList>
    </citation>
    <scope>NUCLEOTIDE SEQUENCE [LARGE SCALE GENOMIC DNA]</scope>
    <source>
        <strain evidence="2 3">KHT3</strain>
    </source>
</reference>
<keyword evidence="1" id="KW-0175">Coiled coil</keyword>
<feature type="coiled-coil region" evidence="1">
    <location>
        <begin position="178"/>
        <end position="208"/>
    </location>
</feature>
<dbReference type="InterPro" id="IPR012657">
    <property type="entry name" value="23S_rRNA-intervening_sequence"/>
</dbReference>